<dbReference type="InterPro" id="IPR001296">
    <property type="entry name" value="Glyco_trans_1"/>
</dbReference>
<evidence type="ECO:0000313" key="5">
    <source>
        <dbReference type="Proteomes" id="UP001451571"/>
    </source>
</evidence>
<dbReference type="InterPro" id="IPR050194">
    <property type="entry name" value="Glycosyltransferase_grp1"/>
</dbReference>
<dbReference type="Pfam" id="PF00534">
    <property type="entry name" value="Glycos_transf_1"/>
    <property type="match status" value="1"/>
</dbReference>
<dbReference type="RefSeq" id="WP_342758488.1">
    <property type="nucleotide sequence ID" value="NZ_CP146256.1"/>
</dbReference>
<feature type="domain" description="Glycosyltransferase subfamily 4-like N-terminal" evidence="3">
    <location>
        <begin position="19"/>
        <end position="182"/>
    </location>
</feature>
<name>A0ABZ3EZD3_9FIRM</name>
<keyword evidence="1" id="KW-0175">Coiled coil</keyword>
<dbReference type="Proteomes" id="UP001451571">
    <property type="component" value="Chromosome"/>
</dbReference>
<sequence length="398" mass="46510">MNIVYVTGLFAQKNEDILGGMPRYIYKIGVLMQERGHNINILTTGHKDRVWNYQGIEVHTICYTPICSENRFVKYILNPMKRDISFNNALKSMNQIRKIDLVQYAGWFGVGILYNRKMPSVLRISTYSRVQLSTEYSKQELDIMSWSERMAARNFDGIFAPSKVTAQVFSVDVNRKVSVIRTPFVIDLSEDEEDQSVWERKLEEKKYFLFFGRISKDKGVVTIAKCIYKFLQKYPDCYFVFAGNVAYGINGFNSLKLVKRMAKEYNDRIIYLGQLEHKQLYPIIRKSIGVVMPSIMDNLPNSCLEALYLNGIVIGTRKSSLDEIIRNQISGLLIEIDNERQLLTCMSNVMEMKEDERKRMKENAIKELERFEAKRLAKQLEKYYEEIIIAFRKSKRIL</sequence>
<accession>A0ABZ3EZD3</accession>
<dbReference type="CDD" id="cd03801">
    <property type="entry name" value="GT4_PimA-like"/>
    <property type="match status" value="1"/>
</dbReference>
<evidence type="ECO:0000256" key="1">
    <source>
        <dbReference type="SAM" id="Coils"/>
    </source>
</evidence>
<dbReference type="EMBL" id="CP146256">
    <property type="protein sequence ID" value="XAH74910.1"/>
    <property type="molecule type" value="Genomic_DNA"/>
</dbReference>
<dbReference type="PANTHER" id="PTHR45947:SF3">
    <property type="entry name" value="SULFOQUINOVOSYL TRANSFERASE SQD2"/>
    <property type="match status" value="1"/>
</dbReference>
<keyword evidence="5" id="KW-1185">Reference proteome</keyword>
<organism evidence="4 5">
    <name type="scientific">Kineothrix sedimenti</name>
    <dbReference type="NCBI Taxonomy" id="3123317"/>
    <lineage>
        <taxon>Bacteria</taxon>
        <taxon>Bacillati</taxon>
        <taxon>Bacillota</taxon>
        <taxon>Clostridia</taxon>
        <taxon>Lachnospirales</taxon>
        <taxon>Lachnospiraceae</taxon>
        <taxon>Kineothrix</taxon>
    </lineage>
</organism>
<keyword evidence="4" id="KW-0808">Transferase</keyword>
<dbReference type="PANTHER" id="PTHR45947">
    <property type="entry name" value="SULFOQUINOVOSYL TRANSFERASE SQD2"/>
    <property type="match status" value="1"/>
</dbReference>
<evidence type="ECO:0000259" key="2">
    <source>
        <dbReference type="Pfam" id="PF00534"/>
    </source>
</evidence>
<evidence type="ECO:0000259" key="3">
    <source>
        <dbReference type="Pfam" id="PF13439"/>
    </source>
</evidence>
<dbReference type="GO" id="GO:0016757">
    <property type="term" value="F:glycosyltransferase activity"/>
    <property type="evidence" value="ECO:0007669"/>
    <property type="project" value="UniProtKB-KW"/>
</dbReference>
<dbReference type="Gene3D" id="3.40.50.2000">
    <property type="entry name" value="Glycogen Phosphorylase B"/>
    <property type="match status" value="2"/>
</dbReference>
<proteinExistence type="predicted"/>
<dbReference type="SUPFAM" id="SSF53756">
    <property type="entry name" value="UDP-Glycosyltransferase/glycogen phosphorylase"/>
    <property type="match status" value="1"/>
</dbReference>
<dbReference type="InterPro" id="IPR028098">
    <property type="entry name" value="Glyco_trans_4-like_N"/>
</dbReference>
<feature type="coiled-coil region" evidence="1">
    <location>
        <begin position="350"/>
        <end position="381"/>
    </location>
</feature>
<feature type="domain" description="Glycosyl transferase family 1" evidence="2">
    <location>
        <begin position="199"/>
        <end position="366"/>
    </location>
</feature>
<evidence type="ECO:0000313" key="4">
    <source>
        <dbReference type="EMBL" id="XAH74910.1"/>
    </source>
</evidence>
<dbReference type="Pfam" id="PF13439">
    <property type="entry name" value="Glyco_transf_4"/>
    <property type="match status" value="1"/>
</dbReference>
<reference evidence="4 5" key="1">
    <citation type="submission" date="2024-02" db="EMBL/GenBank/DDBJ databases">
        <title>Bacterial strain from lacustrine sediment.</title>
        <authorList>
            <person name="Petit C."/>
            <person name="Fadhlaoui K."/>
        </authorList>
    </citation>
    <scope>NUCLEOTIDE SEQUENCE [LARGE SCALE GENOMIC DNA]</scope>
    <source>
        <strain evidence="4 5">IPX-CK</strain>
    </source>
</reference>
<protein>
    <submittedName>
        <fullName evidence="4">Glycosyltransferase family 4 protein</fullName>
        <ecNumber evidence="4">2.4.-.-</ecNumber>
    </submittedName>
</protein>
<dbReference type="EC" id="2.4.-.-" evidence="4"/>
<keyword evidence="4" id="KW-0328">Glycosyltransferase</keyword>
<gene>
    <name evidence="4" type="ORF">V6984_03845</name>
</gene>